<evidence type="ECO:0000256" key="2">
    <source>
        <dbReference type="ARBA" id="ARBA00004158"/>
    </source>
</evidence>
<dbReference type="PANTHER" id="PTHR11506">
    <property type="entry name" value="LYSOSOME-ASSOCIATED MEMBRANE GLYCOPROTEIN"/>
    <property type="match status" value="1"/>
</dbReference>
<dbReference type="GO" id="GO:0005886">
    <property type="term" value="C:plasma membrane"/>
    <property type="evidence" value="ECO:0007669"/>
    <property type="project" value="UniProtKB-SubCell"/>
</dbReference>
<accession>T2MGK4</accession>
<dbReference type="PANTHER" id="PTHR11506:SF35">
    <property type="entry name" value="LYSOSOME-ASSOCIATED MEMBRANE GLYCOPROTEIN 5"/>
    <property type="match status" value="1"/>
</dbReference>
<dbReference type="Pfam" id="PF01299">
    <property type="entry name" value="Lamp2-like_luminal"/>
    <property type="match status" value="1"/>
</dbReference>
<dbReference type="Pfam" id="PF21222">
    <property type="entry name" value="Lamp2_2nd"/>
    <property type="match status" value="1"/>
</dbReference>
<feature type="non-terminal residue" evidence="24">
    <location>
        <position position="1"/>
    </location>
</feature>
<evidence type="ECO:0000256" key="6">
    <source>
        <dbReference type="ARBA" id="ARBA00022692"/>
    </source>
</evidence>
<dbReference type="GO" id="GO:0005765">
    <property type="term" value="C:lysosomal membrane"/>
    <property type="evidence" value="ECO:0007669"/>
    <property type="project" value="TreeGrafter"/>
</dbReference>
<evidence type="ECO:0000256" key="16">
    <source>
        <dbReference type="ARBA" id="ARBA00053950"/>
    </source>
</evidence>
<keyword evidence="10" id="KW-0770">Synapse</keyword>
<keyword evidence="12" id="KW-0325">Glycoprotein</keyword>
<dbReference type="EMBL" id="HAAD01005176">
    <property type="protein sequence ID" value="CDG71408.1"/>
    <property type="molecule type" value="mRNA"/>
</dbReference>
<evidence type="ECO:0000256" key="18">
    <source>
        <dbReference type="ARBA" id="ARBA00074379"/>
    </source>
</evidence>
<organism evidence="24">
    <name type="scientific">Hydra vulgaris</name>
    <name type="common">Hydra</name>
    <name type="synonym">Hydra attenuata</name>
    <dbReference type="NCBI Taxonomy" id="6087"/>
    <lineage>
        <taxon>Eukaryota</taxon>
        <taxon>Metazoa</taxon>
        <taxon>Cnidaria</taxon>
        <taxon>Hydrozoa</taxon>
        <taxon>Hydroidolina</taxon>
        <taxon>Anthoathecata</taxon>
        <taxon>Aplanulata</taxon>
        <taxon>Hydridae</taxon>
        <taxon>Hydra</taxon>
    </lineage>
</organism>
<evidence type="ECO:0000256" key="17">
    <source>
        <dbReference type="ARBA" id="ARBA00060492"/>
    </source>
</evidence>
<dbReference type="InterPro" id="IPR002000">
    <property type="entry name" value="Lysosome-assoc_membr_glycop"/>
</dbReference>
<comment type="caution">
    <text evidence="20">Lacks conserved residue(s) required for the propagation of feature annotation.</text>
</comment>
<dbReference type="CDD" id="cd12087">
    <property type="entry name" value="TM_EGFR-like"/>
    <property type="match status" value="1"/>
</dbReference>
<evidence type="ECO:0000256" key="11">
    <source>
        <dbReference type="ARBA" id="ARBA00023136"/>
    </source>
</evidence>
<evidence type="ECO:0000313" key="24">
    <source>
        <dbReference type="EMBL" id="CDG71408.1"/>
    </source>
</evidence>
<comment type="subcellular location">
    <subcellularLocation>
        <location evidence="4">Cell projection</location>
        <location evidence="4">Dendrite</location>
    </subcellularLocation>
    <subcellularLocation>
        <location evidence="17">Cell projection</location>
        <location evidence="17">Growth cone membrane</location>
        <topology evidence="17">Single-pass type I membrane protein</topology>
    </subcellularLocation>
    <subcellularLocation>
        <location evidence="15">Cytoplasmic vesicle</location>
        <location evidence="15">Secretory vesicle</location>
        <location evidence="15">Synaptic vesicle membrane</location>
        <topology evidence="15">Single-pass type I membrane protein</topology>
    </subcellularLocation>
    <subcellularLocation>
        <location evidence="2">Early endosome membrane</location>
        <topology evidence="2">Single-pass type I membrane protein</topology>
    </subcellularLocation>
    <subcellularLocation>
        <location evidence="1">Endoplasmic reticulum-Golgi intermediate compartment membrane</location>
        <topology evidence="1">Single-pass type I membrane protein</topology>
    </subcellularLocation>
    <subcellularLocation>
        <location evidence="20">Membrane</location>
        <topology evidence="20">Single-pass type I membrane protein</topology>
    </subcellularLocation>
    <subcellularLocation>
        <location evidence="3">Recycling endosome</location>
    </subcellularLocation>
</comment>
<evidence type="ECO:0000256" key="10">
    <source>
        <dbReference type="ARBA" id="ARBA00023018"/>
    </source>
</evidence>
<dbReference type="PROSITE" id="PS51407">
    <property type="entry name" value="LAMP_3"/>
    <property type="match status" value="1"/>
</dbReference>
<evidence type="ECO:0000256" key="1">
    <source>
        <dbReference type="ARBA" id="ARBA00004151"/>
    </source>
</evidence>
<keyword evidence="14" id="KW-0968">Cytoplasmic vesicle</keyword>
<evidence type="ECO:0000256" key="12">
    <source>
        <dbReference type="ARBA" id="ARBA00023180"/>
    </source>
</evidence>
<evidence type="ECO:0000259" key="23">
    <source>
        <dbReference type="Pfam" id="PF21222"/>
    </source>
</evidence>
<dbReference type="OrthoDB" id="6232933at2759"/>
<dbReference type="GO" id="GO:0072594">
    <property type="term" value="P:establishment of protein localization to organelle"/>
    <property type="evidence" value="ECO:0007669"/>
    <property type="project" value="TreeGrafter"/>
</dbReference>
<comment type="function">
    <text evidence="16">Plays a role in short-term synaptic plasticity in a subset of GABAergic neurons in the brain.</text>
</comment>
<feature type="domain" description="Lysosome-associated membrane glycoprotein 2-like luminal" evidence="22">
    <location>
        <begin position="166"/>
        <end position="296"/>
    </location>
</feature>
<evidence type="ECO:0000259" key="22">
    <source>
        <dbReference type="Pfam" id="PF01299"/>
    </source>
</evidence>
<feature type="transmembrane region" description="Helical" evidence="21">
    <location>
        <begin position="321"/>
        <end position="344"/>
    </location>
</feature>
<proteinExistence type="evidence at transcript level"/>
<evidence type="ECO:0000256" key="4">
    <source>
        <dbReference type="ARBA" id="ARBA00004279"/>
    </source>
</evidence>
<evidence type="ECO:0000256" key="7">
    <source>
        <dbReference type="ARBA" id="ARBA00022729"/>
    </source>
</evidence>
<evidence type="ECO:0000256" key="21">
    <source>
        <dbReference type="SAM" id="Phobius"/>
    </source>
</evidence>
<dbReference type="InterPro" id="IPR048528">
    <property type="entry name" value="Lamp2-like_luminal"/>
</dbReference>
<sequence length="355" mass="38710">MLHSSLKVKLSLKYTILKNNGKLNSISSGGLRLLGARGYFCFWRPFYGPEPKNDLKKKKKRPNKLDLKYIKIKSINIKETDTSVISSTIAISSLSVLPTSTQSISVTPSFKSLSIIVSTSALHSNVTSVISSSIKPSVVSSNVVVSSSVTPPPTPDPNMLVFQFPKNGTPCIKFEGEIELTISGNKLVDFFINRDDSVIGSCIGLPNVTLTDKTHDISLTMSFNRTQSHWQLVNIQVKDNNNTLMESAASNSINIPVLMASINNSYTCNDKLEVIQEDMEKNQVKVIFTKLRVQAYLTSASFSNSTDTCPSKSSPEKTSSVVPIAVGGALAGLIVIVLVAYLIGRRRGNRGYQKV</sequence>
<gene>
    <name evidence="24" type="primary">LAMP1</name>
</gene>
<evidence type="ECO:0000256" key="14">
    <source>
        <dbReference type="ARBA" id="ARBA00023329"/>
    </source>
</evidence>
<dbReference type="Gene3D" id="2.40.160.110">
    <property type="match status" value="1"/>
</dbReference>
<evidence type="ECO:0000256" key="19">
    <source>
        <dbReference type="ARBA" id="ARBA00076257"/>
    </source>
</evidence>
<dbReference type="InterPro" id="IPR048524">
    <property type="entry name" value="Lamp2-like_TM"/>
</dbReference>
<dbReference type="GO" id="GO:0031902">
    <property type="term" value="C:late endosome membrane"/>
    <property type="evidence" value="ECO:0007669"/>
    <property type="project" value="TreeGrafter"/>
</dbReference>
<keyword evidence="11 20" id="KW-0472">Membrane</keyword>
<keyword evidence="13" id="KW-0966">Cell projection</keyword>
<keyword evidence="6 20" id="KW-0812">Transmembrane</keyword>
<protein>
    <recommendedName>
        <fullName evidence="18">Lysosome-associated membrane glycoprotein 5</fullName>
    </recommendedName>
    <alternativeName>
        <fullName evidence="19">Lysosome-associated membrane protein 5</fullName>
    </alternativeName>
</protein>
<keyword evidence="7" id="KW-0732">Signal</keyword>
<evidence type="ECO:0000256" key="15">
    <source>
        <dbReference type="ARBA" id="ARBA00029428"/>
    </source>
</evidence>
<evidence type="ECO:0000256" key="3">
    <source>
        <dbReference type="ARBA" id="ARBA00004172"/>
    </source>
</evidence>
<keyword evidence="8" id="KW-0967">Endosome</keyword>
<evidence type="ECO:0000256" key="8">
    <source>
        <dbReference type="ARBA" id="ARBA00022753"/>
    </source>
</evidence>
<evidence type="ECO:0000256" key="20">
    <source>
        <dbReference type="PROSITE-ProRule" id="PRU00740"/>
    </source>
</evidence>
<evidence type="ECO:0000256" key="9">
    <source>
        <dbReference type="ARBA" id="ARBA00022989"/>
    </source>
</evidence>
<reference evidence="24" key="1">
    <citation type="journal article" date="2013" name="Genome Biol. Evol.">
        <title>Punctuated emergences of genetic and phenotypic innovations in eumetazoan, bilaterian, euteleostome, and hominidae ancestors.</title>
        <authorList>
            <person name="Wenger Y."/>
            <person name="Galliot B."/>
        </authorList>
    </citation>
    <scope>NUCLEOTIDE SEQUENCE</scope>
    <source>
        <tissue evidence="24">Whole animals</tissue>
    </source>
</reference>
<keyword evidence="9 21" id="KW-1133">Transmembrane helix</keyword>
<dbReference type="AlphaFoldDB" id="T2MGK4"/>
<name>T2MGK4_HYDVU</name>
<evidence type="ECO:0000256" key="5">
    <source>
        <dbReference type="ARBA" id="ARBA00009644"/>
    </source>
</evidence>
<comment type="similarity">
    <text evidence="5 20">Belongs to the LAMP family.</text>
</comment>
<feature type="domain" description="Lysosome-associated membrane glycoprotein 2-like transmembrane" evidence="23">
    <location>
        <begin position="322"/>
        <end position="353"/>
    </location>
</feature>
<evidence type="ECO:0000256" key="13">
    <source>
        <dbReference type="ARBA" id="ARBA00023273"/>
    </source>
</evidence>